<protein>
    <recommendedName>
        <fullName evidence="4">tRNA-splicing endonuclease subunit Sen2</fullName>
        <ecNumber evidence="4">4.6.1.16</ecNumber>
    </recommendedName>
</protein>
<dbReference type="SUPFAM" id="SSF53032">
    <property type="entry name" value="tRNA-intron endonuclease catalytic domain-like"/>
    <property type="match status" value="1"/>
</dbReference>
<dbReference type="FunFam" id="3.40.1350.10:FF:000007">
    <property type="entry name" value="tRNA-splicing endonuclease subunit Sen2"/>
    <property type="match status" value="1"/>
</dbReference>
<evidence type="ECO:0000259" key="7">
    <source>
        <dbReference type="Pfam" id="PF01974"/>
    </source>
</evidence>
<evidence type="ECO:0000256" key="6">
    <source>
        <dbReference type="SAM" id="MobiDB-lite"/>
    </source>
</evidence>
<organism evidence="8 9">
    <name type="scientific">Amniculicola lignicola CBS 123094</name>
    <dbReference type="NCBI Taxonomy" id="1392246"/>
    <lineage>
        <taxon>Eukaryota</taxon>
        <taxon>Fungi</taxon>
        <taxon>Dikarya</taxon>
        <taxon>Ascomycota</taxon>
        <taxon>Pezizomycotina</taxon>
        <taxon>Dothideomycetes</taxon>
        <taxon>Pleosporomycetidae</taxon>
        <taxon>Pleosporales</taxon>
        <taxon>Amniculicolaceae</taxon>
        <taxon>Amniculicola</taxon>
    </lineage>
</organism>
<evidence type="ECO:0000256" key="1">
    <source>
        <dbReference type="ARBA" id="ARBA00008078"/>
    </source>
</evidence>
<dbReference type="InterPro" id="IPR011856">
    <property type="entry name" value="tRNA_endonuc-like_dom_sf"/>
</dbReference>
<keyword evidence="3 4" id="KW-0456">Lyase</keyword>
<dbReference type="GO" id="GO:0005737">
    <property type="term" value="C:cytoplasm"/>
    <property type="evidence" value="ECO:0007669"/>
    <property type="project" value="TreeGrafter"/>
</dbReference>
<evidence type="ECO:0000313" key="9">
    <source>
        <dbReference type="Proteomes" id="UP000799779"/>
    </source>
</evidence>
<dbReference type="EMBL" id="ML977677">
    <property type="protein sequence ID" value="KAF1993979.1"/>
    <property type="molecule type" value="Genomic_DNA"/>
</dbReference>
<feature type="region of interest" description="Disordered" evidence="6">
    <location>
        <begin position="1"/>
        <end position="82"/>
    </location>
</feature>
<evidence type="ECO:0000313" key="8">
    <source>
        <dbReference type="EMBL" id="KAF1993979.1"/>
    </source>
</evidence>
<feature type="domain" description="tRNA intron endonuclease catalytic" evidence="7">
    <location>
        <begin position="349"/>
        <end position="444"/>
    </location>
</feature>
<feature type="compositionally biased region" description="Polar residues" evidence="6">
    <location>
        <begin position="40"/>
        <end position="65"/>
    </location>
</feature>
<reference evidence="8" key="1">
    <citation type="journal article" date="2020" name="Stud. Mycol.">
        <title>101 Dothideomycetes genomes: a test case for predicting lifestyles and emergence of pathogens.</title>
        <authorList>
            <person name="Haridas S."/>
            <person name="Albert R."/>
            <person name="Binder M."/>
            <person name="Bloem J."/>
            <person name="Labutti K."/>
            <person name="Salamov A."/>
            <person name="Andreopoulos B."/>
            <person name="Baker S."/>
            <person name="Barry K."/>
            <person name="Bills G."/>
            <person name="Bluhm B."/>
            <person name="Cannon C."/>
            <person name="Castanera R."/>
            <person name="Culley D."/>
            <person name="Daum C."/>
            <person name="Ezra D."/>
            <person name="Gonzalez J."/>
            <person name="Henrissat B."/>
            <person name="Kuo A."/>
            <person name="Liang C."/>
            <person name="Lipzen A."/>
            <person name="Lutzoni F."/>
            <person name="Magnuson J."/>
            <person name="Mondo S."/>
            <person name="Nolan M."/>
            <person name="Ohm R."/>
            <person name="Pangilinan J."/>
            <person name="Park H.-J."/>
            <person name="Ramirez L."/>
            <person name="Alfaro M."/>
            <person name="Sun H."/>
            <person name="Tritt A."/>
            <person name="Yoshinaga Y."/>
            <person name="Zwiers L.-H."/>
            <person name="Turgeon B."/>
            <person name="Goodwin S."/>
            <person name="Spatafora J."/>
            <person name="Crous P."/>
            <person name="Grigoriev I."/>
        </authorList>
    </citation>
    <scope>NUCLEOTIDE SEQUENCE</scope>
    <source>
        <strain evidence="8">CBS 123094</strain>
    </source>
</reference>
<dbReference type="InterPro" id="IPR016589">
    <property type="entry name" value="tRNA_splic_SEN2"/>
</dbReference>
<dbReference type="AlphaFoldDB" id="A0A6A5VZ83"/>
<feature type="active site" evidence="5">
    <location>
        <position position="379"/>
    </location>
</feature>
<dbReference type="PANTHER" id="PTHR21227">
    <property type="entry name" value="TRNA-SPLICING ENDONUCLEASE SUBUNIT SEN2"/>
    <property type="match status" value="1"/>
</dbReference>
<comment type="function">
    <text evidence="4">Constitutes one of the two catalytic subunit of the tRNA-splicing endonuclease complex, a complex responsible for identification and cleavage of the splice sites in pre-tRNA. It cleaves pre-tRNA at the 5'- and 3'-splice sites to release the intron. The products are an intron and two tRNA half-molecules bearing 2',3'-cyclic phosphate and 5'-OH termini. There are no conserved sequences at the splice sites, but the intron is invariably located at the same site in the gene, placing the splice sites an invariant distance from the constant structural features of the tRNA body.</text>
</comment>
<sequence length="484" mass="54597">MTSRATTTEMSPAMVMADRSSPREHLNPPPSTPPKDDSVPNGSPSRAINNATPRAINNATPQSAVKPSPGPAKPRTKRPNYNEIHRRPLPLNVHPLPAFLPHNPLSIVRIAIAMLSHSLWPPKSQLSIHKAYFSAETQSIHVTDPESIRALWEQGFFGTGSLSRSEPQWLDHEKRRRGIAASLTSAEVTRNRREERQQFKLERARLQIETIEEQLRREGKLATEAEPDLDAALDDPRDPSQDENAPTAPVLVRDAPPTLGDVNAATLAPESTPPIPNQEHLQLSLEEAFFLVYVLSAISITLSPASIDLLSSPSLFRLLATHSTFPPSTSPSPTQNPTHNQSIAPDNPFLLKYVVYHHFRSLGWVVRSGVKFACDYLIYNRGPAFTHAQFAVIIIPAYSHPYWSETEERRKEVRGKGGRDWWWLHRANRVQTQVMKTLVLVYVEVPPPWDGDREGKGVVDVRDVLKRYRVRETVWRRWSPKKME</sequence>
<evidence type="ECO:0000256" key="2">
    <source>
        <dbReference type="ARBA" id="ARBA00022694"/>
    </source>
</evidence>
<dbReference type="Proteomes" id="UP000799779">
    <property type="component" value="Unassembled WGS sequence"/>
</dbReference>
<evidence type="ECO:0000256" key="4">
    <source>
        <dbReference type="PIRNR" id="PIRNR011789"/>
    </source>
</evidence>
<dbReference type="InterPro" id="IPR036167">
    <property type="entry name" value="tRNA_intron_Endo_cat-like_sf"/>
</dbReference>
<feature type="compositionally biased region" description="Polar residues" evidence="6">
    <location>
        <begin position="1"/>
        <end position="10"/>
    </location>
</feature>
<dbReference type="PIRSF" id="PIRSF011789">
    <property type="entry name" value="tRNA_splic_SEN2"/>
    <property type="match status" value="1"/>
</dbReference>
<feature type="active site" evidence="5">
    <location>
        <position position="387"/>
    </location>
</feature>
<dbReference type="InterPro" id="IPR006676">
    <property type="entry name" value="tRNA_splic"/>
</dbReference>
<evidence type="ECO:0000256" key="3">
    <source>
        <dbReference type="ARBA" id="ARBA00023239"/>
    </source>
</evidence>
<dbReference type="InterPro" id="IPR006677">
    <property type="entry name" value="tRNA_intron_Endonuc_cat-like"/>
</dbReference>
<dbReference type="GO" id="GO:0003676">
    <property type="term" value="F:nucleic acid binding"/>
    <property type="evidence" value="ECO:0007669"/>
    <property type="project" value="InterPro"/>
</dbReference>
<dbReference type="Pfam" id="PF01974">
    <property type="entry name" value="tRNA_int_endo"/>
    <property type="match status" value="1"/>
</dbReference>
<dbReference type="GO" id="GO:0000213">
    <property type="term" value="F:tRNA-intron lyase activity"/>
    <property type="evidence" value="ECO:0007669"/>
    <property type="project" value="UniProtKB-UniRule"/>
</dbReference>
<proteinExistence type="inferred from homology"/>
<dbReference type="PANTHER" id="PTHR21227:SF0">
    <property type="entry name" value="TRNA-SPLICING ENDONUCLEASE SUBUNIT SEN2"/>
    <property type="match status" value="1"/>
</dbReference>
<dbReference type="OrthoDB" id="10249562at2759"/>
<evidence type="ECO:0000256" key="5">
    <source>
        <dbReference type="PIRSR" id="PIRSR011789-1"/>
    </source>
</evidence>
<dbReference type="GO" id="GO:0000379">
    <property type="term" value="P:tRNA-type intron splice site recognition and cleavage"/>
    <property type="evidence" value="ECO:0007669"/>
    <property type="project" value="TreeGrafter"/>
</dbReference>
<accession>A0A6A5VZ83</accession>
<feature type="active site" evidence="5">
    <location>
        <position position="436"/>
    </location>
</feature>
<keyword evidence="9" id="KW-1185">Reference proteome</keyword>
<gene>
    <name evidence="8" type="ORF">P154DRAFT_527397</name>
</gene>
<feature type="region of interest" description="Disordered" evidence="6">
    <location>
        <begin position="217"/>
        <end position="255"/>
    </location>
</feature>
<dbReference type="CDD" id="cd22363">
    <property type="entry name" value="tRNA-intron_lyase_C"/>
    <property type="match status" value="1"/>
</dbReference>
<name>A0A6A5VZ83_9PLEO</name>
<dbReference type="EC" id="4.6.1.16" evidence="4"/>
<keyword evidence="2 4" id="KW-0819">tRNA processing</keyword>
<dbReference type="GO" id="GO:0000214">
    <property type="term" value="C:tRNA-intron endonuclease complex"/>
    <property type="evidence" value="ECO:0007669"/>
    <property type="project" value="UniProtKB-UniRule"/>
</dbReference>
<dbReference type="Gene3D" id="3.40.1350.10">
    <property type="match status" value="1"/>
</dbReference>
<comment type="similarity">
    <text evidence="1 4">Belongs to the tRNA-intron endonuclease family.</text>
</comment>